<keyword evidence="2" id="KW-1185">Reference proteome</keyword>
<evidence type="ECO:0000313" key="1">
    <source>
        <dbReference type="EMBL" id="GIJ72075.1"/>
    </source>
</evidence>
<dbReference type="Proteomes" id="UP000635606">
    <property type="component" value="Unassembled WGS sequence"/>
</dbReference>
<gene>
    <name evidence="1" type="ORF">Voc01_069920</name>
</gene>
<evidence type="ECO:0008006" key="3">
    <source>
        <dbReference type="Google" id="ProtNLM"/>
    </source>
</evidence>
<accession>A0A8J4A185</accession>
<name>A0A8J4A185_9ACTN</name>
<dbReference type="RefSeq" id="WP_203931936.1">
    <property type="nucleotide sequence ID" value="NZ_BOPH01000096.1"/>
</dbReference>
<comment type="caution">
    <text evidence="1">The sequence shown here is derived from an EMBL/GenBank/DDBJ whole genome shotgun (WGS) entry which is preliminary data.</text>
</comment>
<sequence length="243" mass="25832">MPDPLADELRDLGRFLAIPEARDQRAAVRARLEARPRRRPRFSPPRRWVAAAAAVAAAVVVGVVPPARAAVTDAVGRVLRFAGVEIRDGDPGTLPASPSPLPAVRSVALDEARRVAKFPVLAPTALGVPEEVLTADPAPDGAPRVVTLLYRGGTVRIDQFDGRVEGAFLKKAADAESVQVRGDFGVWVPAPHPVVYVDRFGVVRSEAARLAGPTLIWASDSATYRVEGLTDLDSARAVAESMT</sequence>
<proteinExistence type="predicted"/>
<dbReference type="AlphaFoldDB" id="A0A8J4A185"/>
<evidence type="ECO:0000313" key="2">
    <source>
        <dbReference type="Proteomes" id="UP000635606"/>
    </source>
</evidence>
<reference evidence="1" key="1">
    <citation type="submission" date="2021-01" db="EMBL/GenBank/DDBJ databases">
        <title>Whole genome shotgun sequence of Virgisporangium ochraceum NBRC 16418.</title>
        <authorList>
            <person name="Komaki H."/>
            <person name="Tamura T."/>
        </authorList>
    </citation>
    <scope>NUCLEOTIDE SEQUENCE</scope>
    <source>
        <strain evidence="1">NBRC 16418</strain>
    </source>
</reference>
<dbReference type="EMBL" id="BOPH01000096">
    <property type="protein sequence ID" value="GIJ72075.1"/>
    <property type="molecule type" value="Genomic_DNA"/>
</dbReference>
<protein>
    <recommendedName>
        <fullName evidence="3">DUF4367 domain-containing protein</fullName>
    </recommendedName>
</protein>
<organism evidence="1 2">
    <name type="scientific">Virgisporangium ochraceum</name>
    <dbReference type="NCBI Taxonomy" id="65505"/>
    <lineage>
        <taxon>Bacteria</taxon>
        <taxon>Bacillati</taxon>
        <taxon>Actinomycetota</taxon>
        <taxon>Actinomycetes</taxon>
        <taxon>Micromonosporales</taxon>
        <taxon>Micromonosporaceae</taxon>
        <taxon>Virgisporangium</taxon>
    </lineage>
</organism>